<accession>A0A0W4ZNF7</accession>
<keyword evidence="6 10" id="KW-0690">Ribosome biogenesis</keyword>
<reference evidence="14" key="1">
    <citation type="journal article" date="2016" name="Nat. Commun.">
        <title>Genome analysis of three Pneumocystis species reveals adaptation mechanisms to life exclusively in mammalian hosts.</title>
        <authorList>
            <person name="Ma L."/>
            <person name="Chen Z."/>
            <person name="Huang D.W."/>
            <person name="Kutty G."/>
            <person name="Ishihara M."/>
            <person name="Wang H."/>
            <person name="Abouelleil A."/>
            <person name="Bishop L."/>
            <person name="Davey E."/>
            <person name="Deng R."/>
            <person name="Deng X."/>
            <person name="Fan L."/>
            <person name="Fantoni G."/>
            <person name="Fitzgerald M."/>
            <person name="Gogineni E."/>
            <person name="Goldberg J.M."/>
            <person name="Handley G."/>
            <person name="Hu X."/>
            <person name="Huber C."/>
            <person name="Jiao X."/>
            <person name="Jones K."/>
            <person name="Levin J.Z."/>
            <person name="Liu Y."/>
            <person name="Macdonald P."/>
            <person name="Melnikov A."/>
            <person name="Raley C."/>
            <person name="Sassi M."/>
            <person name="Sherman B.T."/>
            <person name="Song X."/>
            <person name="Sykes S."/>
            <person name="Tran B."/>
            <person name="Walsh L."/>
            <person name="Xia Y."/>
            <person name="Yang J."/>
            <person name="Young S."/>
            <person name="Zeng Q."/>
            <person name="Zheng X."/>
            <person name="Stephens R."/>
            <person name="Nusbaum C."/>
            <person name="Birren B.W."/>
            <person name="Azadi P."/>
            <person name="Lempicki R.A."/>
            <person name="Cuomo C.A."/>
            <person name="Kovacs J.A."/>
        </authorList>
    </citation>
    <scope>NUCLEOTIDE SEQUENCE [LARGE SCALE GENOMIC DNA]</scope>
    <source>
        <strain evidence="14">B80</strain>
    </source>
</reference>
<dbReference type="GO" id="GO:0032040">
    <property type="term" value="C:small-subunit processome"/>
    <property type="evidence" value="ECO:0007669"/>
    <property type="project" value="EnsemblFungi"/>
</dbReference>
<comment type="similarity">
    <text evidence="3 10">Belongs to the UTP25 family.</text>
</comment>
<evidence type="ECO:0000256" key="6">
    <source>
        <dbReference type="ARBA" id="ARBA00022517"/>
    </source>
</evidence>
<keyword evidence="9 10" id="KW-0687">Ribonucleoprotein</keyword>
<evidence type="ECO:0000256" key="3">
    <source>
        <dbReference type="ARBA" id="ARBA00009223"/>
    </source>
</evidence>
<dbReference type="GO" id="GO:0000462">
    <property type="term" value="P:maturation of SSU-rRNA from tricistronic rRNA transcript (SSU-rRNA, 5.8S rRNA, LSU-rRNA)"/>
    <property type="evidence" value="ECO:0007669"/>
    <property type="project" value="EnsemblFungi"/>
</dbReference>
<evidence type="ECO:0000313" key="13">
    <source>
        <dbReference type="EMBL" id="KTW29889.1"/>
    </source>
</evidence>
<evidence type="ECO:0000256" key="1">
    <source>
        <dbReference type="ARBA" id="ARBA00002883"/>
    </source>
</evidence>
<dbReference type="Proteomes" id="UP000054454">
    <property type="component" value="Unassembled WGS sequence"/>
</dbReference>
<evidence type="ECO:0000256" key="4">
    <source>
        <dbReference type="ARBA" id="ARBA00011192"/>
    </source>
</evidence>
<evidence type="ECO:0000313" key="14">
    <source>
        <dbReference type="Proteomes" id="UP000054454"/>
    </source>
</evidence>
<dbReference type="GO" id="GO:0019843">
    <property type="term" value="F:rRNA binding"/>
    <property type="evidence" value="ECO:0007669"/>
    <property type="project" value="EnsemblFungi"/>
</dbReference>
<evidence type="ECO:0000256" key="9">
    <source>
        <dbReference type="ARBA" id="ARBA00023274"/>
    </source>
</evidence>
<dbReference type="Pfam" id="PF22916">
    <property type="entry name" value="UTP25_NTPase-like"/>
    <property type="match status" value="1"/>
</dbReference>
<keyword evidence="14" id="KW-1185">Reference proteome</keyword>
<feature type="domain" description="UTP25 C-terminal" evidence="11">
    <location>
        <begin position="475"/>
        <end position="659"/>
    </location>
</feature>
<comment type="subunit">
    <text evidence="4 10">Component of the ribosomal small subunit (SSU) processome composed of at least 40 protein subunits and snoRNA U3.</text>
</comment>
<dbReference type="InterPro" id="IPR053940">
    <property type="entry name" value="UTP25_NTPase-like"/>
</dbReference>
<comment type="subcellular location">
    <subcellularLocation>
        <location evidence="2 10">Nucleus</location>
        <location evidence="2 10">Nucleolus</location>
    </subcellularLocation>
</comment>
<keyword evidence="7 10" id="KW-0698">rRNA processing</keyword>
<evidence type="ECO:0000256" key="7">
    <source>
        <dbReference type="ARBA" id="ARBA00022552"/>
    </source>
</evidence>
<dbReference type="InterPro" id="IPR027417">
    <property type="entry name" value="P-loop_NTPase"/>
</dbReference>
<dbReference type="GeneID" id="28935887"/>
<dbReference type="OrthoDB" id="10264378at2759"/>
<evidence type="ECO:0000256" key="2">
    <source>
        <dbReference type="ARBA" id="ARBA00004604"/>
    </source>
</evidence>
<dbReference type="PANTHER" id="PTHR12933:SF0">
    <property type="entry name" value="U3 SMALL NUCLEOLAR RNA-ASSOCIATED PROTEIN 25 HOMOLOG"/>
    <property type="match status" value="1"/>
</dbReference>
<name>A0A0W4ZNF7_PNEC8</name>
<dbReference type="GO" id="GO:0034511">
    <property type="term" value="F:U3 snoRNA binding"/>
    <property type="evidence" value="ECO:0007669"/>
    <property type="project" value="EnsemblFungi"/>
</dbReference>
<evidence type="ECO:0000256" key="5">
    <source>
        <dbReference type="ARBA" id="ARBA00015422"/>
    </source>
</evidence>
<dbReference type="AlphaFoldDB" id="A0A0W4ZNF7"/>
<evidence type="ECO:0000256" key="10">
    <source>
        <dbReference type="RuleBase" id="RU365070"/>
    </source>
</evidence>
<sequence length="660" mass="78463">MKTSKKIKIANIARKRHTHKNEKSQNLEHIKAKKEIKTKNDSTIFQTVEIAELQKPKKQKQKSTKKTGNLKIYENITEKNKNVELNNEITSCSDSENYNFNNKENNIDPFYHHYQFPDEIKLKSFIKKANENKWITKKIKIAEFGELIQYKLSETSNFGIELKIINSNFSNLKLKKKLRESFFKHQTIYYSLNSLTNIQHILAAPIFSYQDFLFTYLNYNNKKEVRALYILHLLNHIYKTRHYILRNNEKIQRFQNSQIEYRDQGFTRPKILILLSTKNSCLEVVQTIIDISGTEQQENRKRFINEYSIEIDNINMSKPADYKNLFIGNTDDMFRIGIKVTRKTLKIFSNFYNSDIILASPLGLRLLIDEKGSKKKNRDYLSSIEITIIDNANALQMQNWEHVSYIFDNLNLLPNEIHECDFSRVRNWYLDENSRFLRQTLIFSEYMTPEINSLFMNFLFNISGKNKIKQVYKGSIEDVKYKIQQIFLRLHPSDPSADPDIKFLYFKTSILPNIIRSKENGFIVFIPSYFDFIRIRNYLSKEETSFTFISEYSSNSDVSKARSYFNTRNKKILLYTERAHYYRRYNIKGANTIIFYSLPENPLFYPELIRFMNDTNENRNYNKQSKALFSKWDALKLERIVGSKRLSLMCHGTNDIFEFL</sequence>
<comment type="caution">
    <text evidence="13">The sequence shown here is derived from an EMBL/GenBank/DDBJ whole genome shotgun (WGS) entry which is preliminary data.</text>
</comment>
<protein>
    <recommendedName>
        <fullName evidence="5 10">U3 small nucleolar RNA-associated protein 25</fullName>
        <shortName evidence="10">U3 snoRNA-associated protein 25</shortName>
    </recommendedName>
</protein>
<dbReference type="Gene3D" id="3.40.50.300">
    <property type="entry name" value="P-loop containing nucleotide triphosphate hydrolases"/>
    <property type="match status" value="1"/>
</dbReference>
<dbReference type="FunFam" id="3.40.50.300:FF:002356">
    <property type="entry name" value="U3 small nucleolar RNA-associated protein 25"/>
    <property type="match status" value="1"/>
</dbReference>
<dbReference type="EMBL" id="LFVZ01000004">
    <property type="protein sequence ID" value="KTW29889.1"/>
    <property type="molecule type" value="Genomic_DNA"/>
</dbReference>
<evidence type="ECO:0000259" key="12">
    <source>
        <dbReference type="Pfam" id="PF22916"/>
    </source>
</evidence>
<gene>
    <name evidence="13" type="ORF">T552_01092</name>
</gene>
<evidence type="ECO:0000259" key="11">
    <source>
        <dbReference type="Pfam" id="PF06862"/>
    </source>
</evidence>
<dbReference type="PANTHER" id="PTHR12933">
    <property type="entry name" value="ORF PROTEIN-RELATED"/>
    <property type="match status" value="1"/>
</dbReference>
<comment type="function">
    <text evidence="1 10">DEAD-box RNA helicase-like protein required for pre-18S rRNA processing, specifically at sites A0, A1, and A2.</text>
</comment>
<dbReference type="InterPro" id="IPR053939">
    <property type="entry name" value="UTP25_C"/>
</dbReference>
<proteinExistence type="inferred from homology"/>
<feature type="domain" description="UTP25 NTP hydrolase-like" evidence="12">
    <location>
        <begin position="209"/>
        <end position="465"/>
    </location>
</feature>
<organism evidence="13 14">
    <name type="scientific">Pneumocystis carinii (strain B80)</name>
    <name type="common">Rat pneumocystis pneumonia agent</name>
    <name type="synonym">Pneumocystis carinii f. sp. carinii</name>
    <dbReference type="NCBI Taxonomy" id="1408658"/>
    <lineage>
        <taxon>Eukaryota</taxon>
        <taxon>Fungi</taxon>
        <taxon>Dikarya</taxon>
        <taxon>Ascomycota</taxon>
        <taxon>Taphrinomycotina</taxon>
        <taxon>Pneumocystomycetes</taxon>
        <taxon>Pneumocystaceae</taxon>
        <taxon>Pneumocystis</taxon>
    </lineage>
</organism>
<dbReference type="VEuPathDB" id="FungiDB:T552_01092"/>
<keyword evidence="8 10" id="KW-0539">Nucleus</keyword>
<dbReference type="InterPro" id="IPR010678">
    <property type="entry name" value="UTP25"/>
</dbReference>
<dbReference type="RefSeq" id="XP_018226876.1">
    <property type="nucleotide sequence ID" value="XM_018369685.1"/>
</dbReference>
<dbReference type="Pfam" id="PF06862">
    <property type="entry name" value="Utp25_C"/>
    <property type="match status" value="1"/>
</dbReference>
<evidence type="ECO:0000256" key="8">
    <source>
        <dbReference type="ARBA" id="ARBA00023242"/>
    </source>
</evidence>